<feature type="region of interest" description="Disordered" evidence="1">
    <location>
        <begin position="1"/>
        <end position="45"/>
    </location>
</feature>
<dbReference type="AlphaFoldDB" id="A0A843TGI6"/>
<dbReference type="Proteomes" id="UP000652761">
    <property type="component" value="Unassembled WGS sequence"/>
</dbReference>
<comment type="caution">
    <text evidence="2">The sequence shown here is derived from an EMBL/GenBank/DDBJ whole genome shotgun (WGS) entry which is preliminary data.</text>
</comment>
<protein>
    <submittedName>
        <fullName evidence="2">Uncharacterized protein</fullName>
    </submittedName>
</protein>
<gene>
    <name evidence="2" type="ORF">Taro_000141</name>
</gene>
<keyword evidence="3" id="KW-1185">Reference proteome</keyword>
<sequence length="75" mass="8200">MDKIDHVATGLSVRAGRSRRGHVRVTTGSTDRASGLRRPALSRSDRDGTLCRDTLVNATYRVVAFTGSKPESDRE</sequence>
<name>A0A843TGI6_COLES</name>
<evidence type="ECO:0000256" key="1">
    <source>
        <dbReference type="SAM" id="MobiDB-lite"/>
    </source>
</evidence>
<evidence type="ECO:0000313" key="2">
    <source>
        <dbReference type="EMBL" id="MQL67809.1"/>
    </source>
</evidence>
<proteinExistence type="predicted"/>
<accession>A0A843TGI6</accession>
<organism evidence="2 3">
    <name type="scientific">Colocasia esculenta</name>
    <name type="common">Wild taro</name>
    <name type="synonym">Arum esculentum</name>
    <dbReference type="NCBI Taxonomy" id="4460"/>
    <lineage>
        <taxon>Eukaryota</taxon>
        <taxon>Viridiplantae</taxon>
        <taxon>Streptophyta</taxon>
        <taxon>Embryophyta</taxon>
        <taxon>Tracheophyta</taxon>
        <taxon>Spermatophyta</taxon>
        <taxon>Magnoliopsida</taxon>
        <taxon>Liliopsida</taxon>
        <taxon>Araceae</taxon>
        <taxon>Aroideae</taxon>
        <taxon>Colocasieae</taxon>
        <taxon>Colocasia</taxon>
    </lineage>
</organism>
<evidence type="ECO:0000313" key="3">
    <source>
        <dbReference type="Proteomes" id="UP000652761"/>
    </source>
</evidence>
<dbReference type="EMBL" id="NMUH01000002">
    <property type="protein sequence ID" value="MQL67809.1"/>
    <property type="molecule type" value="Genomic_DNA"/>
</dbReference>
<reference evidence="2" key="1">
    <citation type="submission" date="2017-07" db="EMBL/GenBank/DDBJ databases">
        <title>Taro Niue Genome Assembly and Annotation.</title>
        <authorList>
            <person name="Atibalentja N."/>
            <person name="Keating K."/>
            <person name="Fields C.J."/>
        </authorList>
    </citation>
    <scope>NUCLEOTIDE SEQUENCE</scope>
    <source>
        <strain evidence="2">Niue_2</strain>
        <tissue evidence="2">Leaf</tissue>
    </source>
</reference>